<dbReference type="InterPro" id="IPR052345">
    <property type="entry name" value="Rad_response_metalloprotease"/>
</dbReference>
<dbReference type="AlphaFoldDB" id="A0A1H5PL20"/>
<keyword evidence="4" id="KW-1185">Reference proteome</keyword>
<dbReference type="GO" id="GO:0003677">
    <property type="term" value="F:DNA binding"/>
    <property type="evidence" value="ECO:0007669"/>
    <property type="project" value="InterPro"/>
</dbReference>
<organism evidence="3 4">
    <name type="scientific">Jiangella alba</name>
    <dbReference type="NCBI Taxonomy" id="561176"/>
    <lineage>
        <taxon>Bacteria</taxon>
        <taxon>Bacillati</taxon>
        <taxon>Actinomycetota</taxon>
        <taxon>Actinomycetes</taxon>
        <taxon>Jiangellales</taxon>
        <taxon>Jiangellaceae</taxon>
        <taxon>Jiangella</taxon>
    </lineage>
</organism>
<dbReference type="EMBL" id="FNUC01000004">
    <property type="protein sequence ID" value="SEF14419.1"/>
    <property type="molecule type" value="Genomic_DNA"/>
</dbReference>
<dbReference type="PANTHER" id="PTHR43236:SF1">
    <property type="entry name" value="BLL7220 PROTEIN"/>
    <property type="match status" value="1"/>
</dbReference>
<evidence type="ECO:0000259" key="2">
    <source>
        <dbReference type="PROSITE" id="PS50943"/>
    </source>
</evidence>
<gene>
    <name evidence="3" type="ORF">SAMN04488561_4632</name>
</gene>
<dbReference type="STRING" id="561176.SAMN04488561_4632"/>
<name>A0A1H5PL20_9ACTN</name>
<dbReference type="InterPro" id="IPR001387">
    <property type="entry name" value="Cro/C1-type_HTH"/>
</dbReference>
<dbReference type="InterPro" id="IPR010982">
    <property type="entry name" value="Lambda_DNA-bd_dom_sf"/>
</dbReference>
<feature type="domain" description="HTH cro/C1-type" evidence="2">
    <location>
        <begin position="7"/>
        <end position="62"/>
    </location>
</feature>
<proteinExistence type="inferred from homology"/>
<dbReference type="SMART" id="SM00530">
    <property type="entry name" value="HTH_XRE"/>
    <property type="match status" value="1"/>
</dbReference>
<dbReference type="Pfam" id="PF01381">
    <property type="entry name" value="HTH_3"/>
    <property type="match status" value="1"/>
</dbReference>
<dbReference type="Gene3D" id="1.10.260.40">
    <property type="entry name" value="lambda repressor-like DNA-binding domains"/>
    <property type="match status" value="1"/>
</dbReference>
<sequence>MIFGERVRQLREMHGLTQLGLVDRMPDLTQSQLSRIEKGLSQPDGETTALLAATLGVTVDFFTRDPTPELAGHSPQLRSRSRLTQRSKASALQWARLIHEEHKRMRAHGSAIPVRLESAYGLSPQEAARAMREIMGFTPNQPLPYLVLAIERTGVTILGLPLAENSLDAFCAWYEKEPLIGLLDGVPGDRLRFSVAHELGHLLLHKDRAAGRDIEAEADLFAAELLTPLHALAGEMPKRLTLSGLAMLKTRWGVSIKSLVRRARELGVIDQERATGLYRQISARGWNRAEPGHVPREKPRSLRKLMEIAYGPALQIETFSAAAGWSYELATAVLSQHATSEELPFESPAPRRLPSNVVDFNQARRRA</sequence>
<dbReference type="PANTHER" id="PTHR43236">
    <property type="entry name" value="ANTITOXIN HIGA1"/>
    <property type="match status" value="1"/>
</dbReference>
<dbReference type="Pfam" id="PF06114">
    <property type="entry name" value="Peptidase_M78"/>
    <property type="match status" value="1"/>
</dbReference>
<reference evidence="4" key="1">
    <citation type="submission" date="2016-10" db="EMBL/GenBank/DDBJ databases">
        <authorList>
            <person name="Varghese N."/>
            <person name="Submissions S."/>
        </authorList>
    </citation>
    <scope>NUCLEOTIDE SEQUENCE [LARGE SCALE GENOMIC DNA]</scope>
    <source>
        <strain evidence="4">DSM 45237</strain>
    </source>
</reference>
<dbReference type="RefSeq" id="WP_074946609.1">
    <property type="nucleotide sequence ID" value="NZ_FNUC01000004.1"/>
</dbReference>
<dbReference type="CDD" id="cd00093">
    <property type="entry name" value="HTH_XRE"/>
    <property type="match status" value="1"/>
</dbReference>
<comment type="similarity">
    <text evidence="1">Belongs to the short-chain fatty acyl-CoA assimilation regulator (ScfR) family.</text>
</comment>
<dbReference type="SUPFAM" id="SSF47413">
    <property type="entry name" value="lambda repressor-like DNA-binding domains"/>
    <property type="match status" value="1"/>
</dbReference>
<dbReference type="Proteomes" id="UP000181980">
    <property type="component" value="Unassembled WGS sequence"/>
</dbReference>
<dbReference type="Gene3D" id="1.10.10.2910">
    <property type="match status" value="1"/>
</dbReference>
<evidence type="ECO:0000256" key="1">
    <source>
        <dbReference type="ARBA" id="ARBA00007227"/>
    </source>
</evidence>
<protein>
    <submittedName>
        <fullName evidence="3">Zn-dependent peptidase ImmA, M78 family</fullName>
    </submittedName>
</protein>
<dbReference type="PROSITE" id="PS50943">
    <property type="entry name" value="HTH_CROC1"/>
    <property type="match status" value="1"/>
</dbReference>
<dbReference type="InterPro" id="IPR010359">
    <property type="entry name" value="IrrE_HExxH"/>
</dbReference>
<evidence type="ECO:0000313" key="3">
    <source>
        <dbReference type="EMBL" id="SEF14419.1"/>
    </source>
</evidence>
<evidence type="ECO:0000313" key="4">
    <source>
        <dbReference type="Proteomes" id="UP000181980"/>
    </source>
</evidence>
<accession>A0A1H5PL20</accession>
<dbReference type="OrthoDB" id="9794834at2"/>